<dbReference type="RefSeq" id="WP_111843824.1">
    <property type="nucleotide sequence ID" value="NZ_UEGI01000003.1"/>
</dbReference>
<evidence type="ECO:0000256" key="1">
    <source>
        <dbReference type="SAM" id="Phobius"/>
    </source>
</evidence>
<evidence type="ECO:0000313" key="2">
    <source>
        <dbReference type="EMBL" id="TXD74391.1"/>
    </source>
</evidence>
<feature type="transmembrane region" description="Helical" evidence="1">
    <location>
        <begin position="79"/>
        <end position="96"/>
    </location>
</feature>
<accession>A0A5C6Z2N1</accession>
<keyword evidence="1" id="KW-0812">Transmembrane</keyword>
<gene>
    <name evidence="2" type="ORF">ESU54_03855</name>
</gene>
<keyword evidence="1" id="KW-0472">Membrane</keyword>
<keyword evidence="1" id="KW-1133">Transmembrane helix</keyword>
<reference evidence="2 3" key="1">
    <citation type="submission" date="2019-08" db="EMBL/GenBank/DDBJ databases">
        <title>Genome of Aequorivita antarctica SW49 (type strain).</title>
        <authorList>
            <person name="Bowman J.P."/>
        </authorList>
    </citation>
    <scope>NUCLEOTIDE SEQUENCE [LARGE SCALE GENOMIC DNA]</scope>
    <source>
        <strain evidence="2 3">SW49</strain>
    </source>
</reference>
<proteinExistence type="predicted"/>
<dbReference type="OrthoDB" id="1442007at2"/>
<feature type="transmembrane region" description="Helical" evidence="1">
    <location>
        <begin position="108"/>
        <end position="126"/>
    </location>
</feature>
<sequence>MEVTKKDVEKLIEIKKADSFLNHLWNFISRDYRAQGEISRSFIKVWKQSFWNGGFYPVFRFEFNANNHLINITGKLNPIAKLLIGLISCGFIIGIFPKNPTEFDYLSYWLPISVVIIFLFILIFIFRKLYLFEKRNQLDDIFEQLDIEIEEKKPEKEWSAKNILIRLFTYPFCLFLIGINVFLIIPNGQYILALGSLAMVSFYLIVDLKMIFREKTTGNNV</sequence>
<protein>
    <submittedName>
        <fullName evidence="2">Uncharacterized protein</fullName>
    </submittedName>
</protein>
<feature type="transmembrane region" description="Helical" evidence="1">
    <location>
        <begin position="190"/>
        <end position="206"/>
    </location>
</feature>
<evidence type="ECO:0000313" key="3">
    <source>
        <dbReference type="Proteomes" id="UP000321497"/>
    </source>
</evidence>
<dbReference type="EMBL" id="VORT01000002">
    <property type="protein sequence ID" value="TXD74391.1"/>
    <property type="molecule type" value="Genomic_DNA"/>
</dbReference>
<dbReference type="AlphaFoldDB" id="A0A5C6Z2N1"/>
<feature type="transmembrane region" description="Helical" evidence="1">
    <location>
        <begin position="163"/>
        <end position="184"/>
    </location>
</feature>
<organism evidence="2 3">
    <name type="scientific">Aequorivita antarctica</name>
    <dbReference type="NCBI Taxonomy" id="153266"/>
    <lineage>
        <taxon>Bacteria</taxon>
        <taxon>Pseudomonadati</taxon>
        <taxon>Bacteroidota</taxon>
        <taxon>Flavobacteriia</taxon>
        <taxon>Flavobacteriales</taxon>
        <taxon>Flavobacteriaceae</taxon>
        <taxon>Aequorivita</taxon>
    </lineage>
</organism>
<comment type="caution">
    <text evidence="2">The sequence shown here is derived from an EMBL/GenBank/DDBJ whole genome shotgun (WGS) entry which is preliminary data.</text>
</comment>
<name>A0A5C6Z2N1_9FLAO</name>
<dbReference type="Proteomes" id="UP000321497">
    <property type="component" value="Unassembled WGS sequence"/>
</dbReference>
<keyword evidence="3" id="KW-1185">Reference proteome</keyword>